<name>A0ABX0SC62_9ACTN</name>
<proteinExistence type="predicted"/>
<sequence length="229" mass="22462">MLAGVVALAAFAGVLPGMASGAVPAPTGPPGGITAPPSAAPAVPGQAGDSPTGSAQPGESDELPPSTGSAGSVDPANESQPLPSLEVSEAPNPTQSQAGSGMATGPAVPRELRIEVGATGYQAEIDRCQWVRMDLGAVAPIVAAHDYCGGSVVLDLLTGDRVDLAGQGLDGRYVVAGSRDARPGQDAAEATAGLVATVLLQTCYPDGAHVRLVVLVPVDASPSSTPGES</sequence>
<feature type="signal peptide" evidence="2">
    <location>
        <begin position="1"/>
        <end position="21"/>
    </location>
</feature>
<evidence type="ECO:0000256" key="2">
    <source>
        <dbReference type="SAM" id="SignalP"/>
    </source>
</evidence>
<comment type="caution">
    <text evidence="3">The sequence shown here is derived from an EMBL/GenBank/DDBJ whole genome shotgun (WGS) entry which is preliminary data.</text>
</comment>
<evidence type="ECO:0000313" key="3">
    <source>
        <dbReference type="EMBL" id="NIH55576.1"/>
    </source>
</evidence>
<dbReference type="Proteomes" id="UP000749311">
    <property type="component" value="Unassembled WGS sequence"/>
</dbReference>
<feature type="chain" id="PRO_5045578598" evidence="2">
    <location>
        <begin position="22"/>
        <end position="229"/>
    </location>
</feature>
<keyword evidence="2" id="KW-0732">Signal</keyword>
<protein>
    <submittedName>
        <fullName evidence="3">Uncharacterized protein</fullName>
    </submittedName>
</protein>
<organism evidence="3 4">
    <name type="scientific">Brooklawnia cerclae</name>
    <dbReference type="NCBI Taxonomy" id="349934"/>
    <lineage>
        <taxon>Bacteria</taxon>
        <taxon>Bacillati</taxon>
        <taxon>Actinomycetota</taxon>
        <taxon>Actinomycetes</taxon>
        <taxon>Propionibacteriales</taxon>
        <taxon>Propionibacteriaceae</taxon>
        <taxon>Brooklawnia</taxon>
    </lineage>
</organism>
<dbReference type="EMBL" id="JAAMOZ010000001">
    <property type="protein sequence ID" value="NIH55576.1"/>
    <property type="molecule type" value="Genomic_DNA"/>
</dbReference>
<keyword evidence="4" id="KW-1185">Reference proteome</keyword>
<evidence type="ECO:0000313" key="4">
    <source>
        <dbReference type="Proteomes" id="UP000749311"/>
    </source>
</evidence>
<reference evidence="3 4" key="1">
    <citation type="submission" date="2020-02" db="EMBL/GenBank/DDBJ databases">
        <title>Sequencing the genomes of 1000 actinobacteria strains.</title>
        <authorList>
            <person name="Klenk H.-P."/>
        </authorList>
    </citation>
    <scope>NUCLEOTIDE SEQUENCE [LARGE SCALE GENOMIC DNA]</scope>
    <source>
        <strain evidence="3 4">DSM 19609</strain>
    </source>
</reference>
<feature type="region of interest" description="Disordered" evidence="1">
    <location>
        <begin position="23"/>
        <end position="106"/>
    </location>
</feature>
<evidence type="ECO:0000256" key="1">
    <source>
        <dbReference type="SAM" id="MobiDB-lite"/>
    </source>
</evidence>
<gene>
    <name evidence="3" type="ORF">FB473_000221</name>
</gene>
<accession>A0ABX0SC62</accession>
<feature type="compositionally biased region" description="Low complexity" evidence="1">
    <location>
        <begin position="32"/>
        <end position="42"/>
    </location>
</feature>
<dbReference type="RefSeq" id="WP_167164042.1">
    <property type="nucleotide sequence ID" value="NZ_BAAAOO010000012.1"/>
</dbReference>